<evidence type="ECO:0000313" key="5">
    <source>
        <dbReference type="EMBL" id="MEJ8851246.1"/>
    </source>
</evidence>
<name>A0ABU8WUM6_9BURK</name>
<dbReference type="Gene3D" id="1.10.10.10">
    <property type="entry name" value="Winged helix-like DNA-binding domain superfamily/Winged helix DNA-binding domain"/>
    <property type="match status" value="1"/>
</dbReference>
<reference evidence="5 6" key="1">
    <citation type="submission" date="2024-03" db="EMBL/GenBank/DDBJ databases">
        <title>Novel species of the genus Variovorax.</title>
        <authorList>
            <person name="Liu Q."/>
            <person name="Xin Y.-H."/>
        </authorList>
    </citation>
    <scope>NUCLEOTIDE SEQUENCE [LARGE SCALE GENOMIC DNA]</scope>
    <source>
        <strain evidence="5 6">KACC 18900</strain>
    </source>
</reference>
<sequence length="297" mass="33133">MPPAGKARQESPRQSDASSAAGPSDRLNPGSARSLLLTLLGEFVLPRRRPVWTSTLVHVLVGAGIVEKSARQAIARASATGWINAHPVGRQTCWTLTERGRRVIDEGAQRVLSMSQRNTPWDGRWLVLVMASPEGDRALKLKVSRALHWIGFGNPIAGLWVNPHSEREEEARRVLQQLEISASTFAFVGPSSQMGMTDRQVVERSWDLDTVSVHYDLLLSRFGRLRPSAGDSMLFTHVQLVNEWQRVPFVDPGLPLVLLPPRWGGKEAVTRLESLREQWSEEAHRRWDELAGVVPTV</sequence>
<feature type="domain" description="Transcriptional repressor PaaX-like N-terminal" evidence="2">
    <location>
        <begin position="31"/>
        <end position="100"/>
    </location>
</feature>
<dbReference type="InterPro" id="IPR011965">
    <property type="entry name" value="PaaX_trns_reg"/>
</dbReference>
<feature type="region of interest" description="Disordered" evidence="1">
    <location>
        <begin position="1"/>
        <end position="27"/>
    </location>
</feature>
<dbReference type="EMBL" id="JBBKZT010000020">
    <property type="protein sequence ID" value="MEJ8851246.1"/>
    <property type="molecule type" value="Genomic_DNA"/>
</dbReference>
<protein>
    <submittedName>
        <fullName evidence="5">PaaX family transcriptional regulator C-terminal domain-containing protein</fullName>
    </submittedName>
</protein>
<evidence type="ECO:0000259" key="2">
    <source>
        <dbReference type="Pfam" id="PF07848"/>
    </source>
</evidence>
<proteinExistence type="predicted"/>
<dbReference type="PANTHER" id="PTHR30319:SF1">
    <property type="entry name" value="TRANSCRIPTIONAL REPRESSOR PAAX"/>
    <property type="match status" value="1"/>
</dbReference>
<accession>A0ABU8WUM6</accession>
<dbReference type="Pfam" id="PF20803">
    <property type="entry name" value="PaaX_M"/>
    <property type="match status" value="1"/>
</dbReference>
<dbReference type="Gene3D" id="3.30.70.2650">
    <property type="match status" value="1"/>
</dbReference>
<dbReference type="PANTHER" id="PTHR30319">
    <property type="entry name" value="PHENYLACETIC ACID REGULATOR-RELATED TRANSCRIPTIONAL REPRESSOR"/>
    <property type="match status" value="1"/>
</dbReference>
<dbReference type="Pfam" id="PF07848">
    <property type="entry name" value="PaaX"/>
    <property type="match status" value="1"/>
</dbReference>
<dbReference type="Pfam" id="PF08223">
    <property type="entry name" value="PaaX_C"/>
    <property type="match status" value="1"/>
</dbReference>
<dbReference type="InterPro" id="IPR013225">
    <property type="entry name" value="PaaX_C"/>
</dbReference>
<dbReference type="InterPro" id="IPR036388">
    <property type="entry name" value="WH-like_DNA-bd_sf"/>
</dbReference>
<dbReference type="InterPro" id="IPR012906">
    <property type="entry name" value="PaaX-like_N"/>
</dbReference>
<evidence type="ECO:0000259" key="3">
    <source>
        <dbReference type="Pfam" id="PF08223"/>
    </source>
</evidence>
<feature type="domain" description="Transcriptional repressor PaaX-like C-terminal" evidence="3">
    <location>
        <begin position="206"/>
        <end position="288"/>
    </location>
</feature>
<organism evidence="5 6">
    <name type="scientific">Variovorax rhizosphaerae</name>
    <dbReference type="NCBI Taxonomy" id="1836200"/>
    <lineage>
        <taxon>Bacteria</taxon>
        <taxon>Pseudomonadati</taxon>
        <taxon>Pseudomonadota</taxon>
        <taxon>Betaproteobacteria</taxon>
        <taxon>Burkholderiales</taxon>
        <taxon>Comamonadaceae</taxon>
        <taxon>Variovorax</taxon>
    </lineage>
</organism>
<gene>
    <name evidence="5" type="ORF">WKW82_31735</name>
</gene>
<dbReference type="PIRSF" id="PIRSF020623">
    <property type="entry name" value="PaaX"/>
    <property type="match status" value="1"/>
</dbReference>
<evidence type="ECO:0000259" key="4">
    <source>
        <dbReference type="Pfam" id="PF20803"/>
    </source>
</evidence>
<evidence type="ECO:0000313" key="6">
    <source>
        <dbReference type="Proteomes" id="UP001385892"/>
    </source>
</evidence>
<comment type="caution">
    <text evidence="5">The sequence shown here is derived from an EMBL/GenBank/DDBJ whole genome shotgun (WGS) entry which is preliminary data.</text>
</comment>
<keyword evidence="6" id="KW-1185">Reference proteome</keyword>
<dbReference type="Proteomes" id="UP001385892">
    <property type="component" value="Unassembled WGS sequence"/>
</dbReference>
<feature type="domain" description="Transcriptional repressor PaaX-like central Cas2-like" evidence="4">
    <location>
        <begin position="119"/>
        <end position="195"/>
    </location>
</feature>
<evidence type="ECO:0000256" key="1">
    <source>
        <dbReference type="SAM" id="MobiDB-lite"/>
    </source>
</evidence>
<dbReference type="InterPro" id="IPR048846">
    <property type="entry name" value="PaaX-like_central"/>
</dbReference>
<dbReference type="RefSeq" id="WP_340346813.1">
    <property type="nucleotide sequence ID" value="NZ_JBBKZT010000020.1"/>
</dbReference>